<keyword evidence="10" id="KW-1185">Reference proteome</keyword>
<proteinExistence type="inferred from homology"/>
<feature type="transmembrane region" description="Helical" evidence="8">
    <location>
        <begin position="97"/>
        <end position="114"/>
    </location>
</feature>
<evidence type="ECO:0000256" key="8">
    <source>
        <dbReference type="RuleBase" id="RU363041"/>
    </source>
</evidence>
<keyword evidence="3" id="KW-0813">Transport</keyword>
<dbReference type="PANTHER" id="PTHR30269">
    <property type="entry name" value="TRANSMEMBRANE PROTEIN YFCA"/>
    <property type="match status" value="1"/>
</dbReference>
<evidence type="ECO:0000256" key="6">
    <source>
        <dbReference type="ARBA" id="ARBA00022989"/>
    </source>
</evidence>
<evidence type="ECO:0000313" key="9">
    <source>
        <dbReference type="EMBL" id="RKL68291.1"/>
    </source>
</evidence>
<keyword evidence="6 8" id="KW-1133">Transmembrane helix</keyword>
<keyword evidence="7 8" id="KW-0472">Membrane</keyword>
<dbReference type="AlphaFoldDB" id="A0A3A9KCQ8"/>
<reference evidence="9 10" key="1">
    <citation type="submission" date="2017-10" db="EMBL/GenBank/DDBJ databases">
        <title>Bacillus sp. nov., a halophilic bacterium isolated from a Keqin Lake.</title>
        <authorList>
            <person name="Wang H."/>
        </authorList>
    </citation>
    <scope>NUCLEOTIDE SEQUENCE [LARGE SCALE GENOMIC DNA]</scope>
    <source>
        <strain evidence="9 10">KCTC 13187</strain>
    </source>
</reference>
<name>A0A3A9KCQ8_9BACI</name>
<dbReference type="InterPro" id="IPR052017">
    <property type="entry name" value="TSUP"/>
</dbReference>
<evidence type="ECO:0000313" key="10">
    <source>
        <dbReference type="Proteomes" id="UP000281498"/>
    </source>
</evidence>
<evidence type="ECO:0000256" key="3">
    <source>
        <dbReference type="ARBA" id="ARBA00022448"/>
    </source>
</evidence>
<comment type="caution">
    <text evidence="9">The sequence shown here is derived from an EMBL/GenBank/DDBJ whole genome shotgun (WGS) entry which is preliminary data.</text>
</comment>
<feature type="transmembrane region" description="Helical" evidence="8">
    <location>
        <begin position="165"/>
        <end position="184"/>
    </location>
</feature>
<evidence type="ECO:0000256" key="4">
    <source>
        <dbReference type="ARBA" id="ARBA00022475"/>
    </source>
</evidence>
<dbReference type="RefSeq" id="WP_110938631.1">
    <property type="nucleotide sequence ID" value="NZ_KZ614147.1"/>
</dbReference>
<dbReference type="OrthoDB" id="2880944at2"/>
<evidence type="ECO:0000256" key="7">
    <source>
        <dbReference type="ARBA" id="ARBA00023136"/>
    </source>
</evidence>
<protein>
    <recommendedName>
        <fullName evidence="8">Probable membrane transporter protein</fullName>
    </recommendedName>
</protein>
<feature type="transmembrane region" description="Helical" evidence="8">
    <location>
        <begin position="134"/>
        <end position="158"/>
    </location>
</feature>
<accession>A0A3A9KCQ8</accession>
<organism evidence="9 10">
    <name type="scientific">Salipaludibacillus neizhouensis</name>
    <dbReference type="NCBI Taxonomy" id="885475"/>
    <lineage>
        <taxon>Bacteria</taxon>
        <taxon>Bacillati</taxon>
        <taxon>Bacillota</taxon>
        <taxon>Bacilli</taxon>
        <taxon>Bacillales</taxon>
        <taxon>Bacillaceae</taxon>
    </lineage>
</organism>
<comment type="subcellular location">
    <subcellularLocation>
        <location evidence="1 8">Cell membrane</location>
        <topology evidence="1 8">Multi-pass membrane protein</topology>
    </subcellularLocation>
</comment>
<dbReference type="Pfam" id="PF01925">
    <property type="entry name" value="TauE"/>
    <property type="match status" value="1"/>
</dbReference>
<feature type="transmembrane region" description="Helical" evidence="8">
    <location>
        <begin position="196"/>
        <end position="221"/>
    </location>
</feature>
<comment type="similarity">
    <text evidence="2 8">Belongs to the 4-toluene sulfonate uptake permease (TSUP) (TC 2.A.102) family.</text>
</comment>
<keyword evidence="4 8" id="KW-1003">Cell membrane</keyword>
<evidence type="ECO:0000256" key="5">
    <source>
        <dbReference type="ARBA" id="ARBA00022692"/>
    </source>
</evidence>
<keyword evidence="5 8" id="KW-0812">Transmembrane</keyword>
<dbReference type="InterPro" id="IPR002781">
    <property type="entry name" value="TM_pro_TauE-like"/>
</dbReference>
<dbReference type="EMBL" id="PDOE01000002">
    <property type="protein sequence ID" value="RKL68291.1"/>
    <property type="molecule type" value="Genomic_DNA"/>
</dbReference>
<feature type="transmembrane region" description="Helical" evidence="8">
    <location>
        <begin position="228"/>
        <end position="244"/>
    </location>
</feature>
<feature type="transmembrane region" description="Helical" evidence="8">
    <location>
        <begin position="6"/>
        <end position="38"/>
    </location>
</feature>
<dbReference type="PANTHER" id="PTHR30269:SF37">
    <property type="entry name" value="MEMBRANE TRANSPORTER PROTEIN"/>
    <property type="match status" value="1"/>
</dbReference>
<dbReference type="GO" id="GO:0005886">
    <property type="term" value="C:plasma membrane"/>
    <property type="evidence" value="ECO:0007669"/>
    <property type="project" value="UniProtKB-SubCell"/>
</dbReference>
<evidence type="ECO:0000256" key="1">
    <source>
        <dbReference type="ARBA" id="ARBA00004651"/>
    </source>
</evidence>
<evidence type="ECO:0000256" key="2">
    <source>
        <dbReference type="ARBA" id="ARBA00009142"/>
    </source>
</evidence>
<feature type="transmembrane region" description="Helical" evidence="8">
    <location>
        <begin position="45"/>
        <end position="65"/>
    </location>
</feature>
<gene>
    <name evidence="9" type="ORF">CR203_07360</name>
</gene>
<dbReference type="Proteomes" id="UP000281498">
    <property type="component" value="Unassembled WGS sequence"/>
</dbReference>
<sequence>MLTELFLIFIILFIGSFIQGVSGFGFGIIAMSFLPFIFTIKESTLLVVSLALITALSIVAQMYKHIQWKKIRILLVAALTGRLCGFFVLDRFGEMDFLKNLLGIFLIGVVIYLFTSKAPKDTKVTNETWLPVVLGFFGGLVGGVFAVGGPFFVFFMMLIFSKDKYAYSANLQATFVLTSLFTIGSHALNGDFTGNFLVYFFVGVVTVIIGSRIGIYCFTFVSQEDVKKIAAVFVAVAAVNLILFA</sequence>